<comment type="caution">
    <text evidence="7">The sequence shown here is derived from an EMBL/GenBank/DDBJ whole genome shotgun (WGS) entry which is preliminary data.</text>
</comment>
<feature type="region of interest" description="Disordered" evidence="4">
    <location>
        <begin position="392"/>
        <end position="427"/>
    </location>
</feature>
<evidence type="ECO:0000256" key="1">
    <source>
        <dbReference type="ARBA" id="ARBA00022723"/>
    </source>
</evidence>
<dbReference type="AlphaFoldDB" id="A0A327QMP9"/>
<dbReference type="RefSeq" id="WP_111597921.1">
    <property type="nucleotide sequence ID" value="NZ_QLLL01000004.1"/>
</dbReference>
<dbReference type="GO" id="GO:0046872">
    <property type="term" value="F:metal ion binding"/>
    <property type="evidence" value="ECO:0007669"/>
    <property type="project" value="UniProtKB-KW"/>
</dbReference>
<dbReference type="SUPFAM" id="SSF51126">
    <property type="entry name" value="Pectin lyase-like"/>
    <property type="match status" value="1"/>
</dbReference>
<name>A0A327QMP9_9BACT</name>
<keyword evidence="3" id="KW-0456">Lyase</keyword>
<dbReference type="PANTHER" id="PTHR42970:SF1">
    <property type="entry name" value="PECTATE LYASE C-RELATED"/>
    <property type="match status" value="1"/>
</dbReference>
<dbReference type="InterPro" id="IPR002022">
    <property type="entry name" value="Pec_lyase"/>
</dbReference>
<dbReference type="Gene3D" id="2.160.20.10">
    <property type="entry name" value="Single-stranded right-handed beta-helix, Pectin lyase-like"/>
    <property type="match status" value="1"/>
</dbReference>
<evidence type="ECO:0000256" key="3">
    <source>
        <dbReference type="ARBA" id="ARBA00023239"/>
    </source>
</evidence>
<protein>
    <recommendedName>
        <fullName evidence="6">Pectate lyase domain-containing protein</fullName>
    </recommendedName>
</protein>
<keyword evidence="2" id="KW-0325">Glycoprotein</keyword>
<evidence type="ECO:0000259" key="6">
    <source>
        <dbReference type="SMART" id="SM00656"/>
    </source>
</evidence>
<accession>A0A327QMP9</accession>
<dbReference type="Proteomes" id="UP000249547">
    <property type="component" value="Unassembled WGS sequence"/>
</dbReference>
<dbReference type="GO" id="GO:0016829">
    <property type="term" value="F:lyase activity"/>
    <property type="evidence" value="ECO:0007669"/>
    <property type="project" value="UniProtKB-KW"/>
</dbReference>
<feature type="domain" description="Pectate lyase" evidence="6">
    <location>
        <begin position="56"/>
        <end position="271"/>
    </location>
</feature>
<keyword evidence="1" id="KW-0479">Metal-binding</keyword>
<proteinExistence type="predicted"/>
<dbReference type="PANTHER" id="PTHR42970">
    <property type="entry name" value="PECTATE LYASE C-RELATED"/>
    <property type="match status" value="1"/>
</dbReference>
<evidence type="ECO:0000256" key="5">
    <source>
        <dbReference type="SAM" id="SignalP"/>
    </source>
</evidence>
<feature type="chain" id="PRO_5016322687" description="Pectate lyase domain-containing protein" evidence="5">
    <location>
        <begin position="18"/>
        <end position="446"/>
    </location>
</feature>
<dbReference type="InterPro" id="IPR012334">
    <property type="entry name" value="Pectin_lyas_fold"/>
</dbReference>
<evidence type="ECO:0000256" key="4">
    <source>
        <dbReference type="SAM" id="MobiDB-lite"/>
    </source>
</evidence>
<dbReference type="InterPro" id="IPR011050">
    <property type="entry name" value="Pectin_lyase_fold/virulence"/>
</dbReference>
<dbReference type="SMART" id="SM00656">
    <property type="entry name" value="Amb_all"/>
    <property type="match status" value="1"/>
</dbReference>
<dbReference type="EMBL" id="QLLL01000004">
    <property type="protein sequence ID" value="RAJ05318.1"/>
    <property type="molecule type" value="Genomic_DNA"/>
</dbReference>
<organism evidence="7 8">
    <name type="scientific">Chitinophaga skermanii</name>
    <dbReference type="NCBI Taxonomy" id="331697"/>
    <lineage>
        <taxon>Bacteria</taxon>
        <taxon>Pseudomonadati</taxon>
        <taxon>Bacteroidota</taxon>
        <taxon>Chitinophagia</taxon>
        <taxon>Chitinophagales</taxon>
        <taxon>Chitinophagaceae</taxon>
        <taxon>Chitinophaga</taxon>
    </lineage>
</organism>
<feature type="signal peptide" evidence="5">
    <location>
        <begin position="1"/>
        <end position="17"/>
    </location>
</feature>
<dbReference type="InterPro" id="IPR052063">
    <property type="entry name" value="Polysaccharide_Lyase_1"/>
</dbReference>
<evidence type="ECO:0000313" key="7">
    <source>
        <dbReference type="EMBL" id="RAJ05318.1"/>
    </source>
</evidence>
<dbReference type="OrthoDB" id="9803616at2"/>
<reference evidence="7 8" key="1">
    <citation type="submission" date="2018-06" db="EMBL/GenBank/DDBJ databases">
        <title>Genomic Encyclopedia of Archaeal and Bacterial Type Strains, Phase II (KMG-II): from individual species to whole genera.</title>
        <authorList>
            <person name="Goeker M."/>
        </authorList>
    </citation>
    <scope>NUCLEOTIDE SEQUENCE [LARGE SCALE GENOMIC DNA]</scope>
    <source>
        <strain evidence="7 8">DSM 23857</strain>
    </source>
</reference>
<evidence type="ECO:0000313" key="8">
    <source>
        <dbReference type="Proteomes" id="UP000249547"/>
    </source>
</evidence>
<keyword evidence="5" id="KW-0732">Signal</keyword>
<feature type="compositionally biased region" description="Basic and acidic residues" evidence="4">
    <location>
        <begin position="411"/>
        <end position="420"/>
    </location>
</feature>
<keyword evidence="8" id="KW-1185">Reference proteome</keyword>
<evidence type="ECO:0000256" key="2">
    <source>
        <dbReference type="ARBA" id="ARBA00023180"/>
    </source>
</evidence>
<sequence length="446" mass="49056">MKKYVLILLACYSCAGAQQVQQTVTPALAFPTAEGAGKYTTGGRHGKVIVVTNLNDSGAGSLRAAVMEKYPRIVVFAVSGTIQLKSPLKITSGNLTIAGQSAPGDGICIRDYTVSIQSNNVILRYLRFRLGDETKQEDDAINAIRRENIIIDHCSMTWATDECASFYDNKHFTLQWCIIAESLRHSVHHKGEHGYGGIWGGQSVSFHHNLLAHNTSRNPRFCGARYTHDTIKELVDFRNNVLYNWGFNSAYGGEGGNCNIVNNYYKAGPATRKSVANRIVNPADTPYGKFFIVGNYVDGFPAITNNNWAGGVHCADKEAAKATLPFPITSIPAESATDAYEQVLQLVGASYKRDVIDTRIVQEVRNNNPKLGKEQNGIIDSQTEAGGWPLLKSLPPLKDSDNDGMPDDWEDAHHLDKHNPNDAAGHHLHPQYTNIEIYVESLLQQA</sequence>
<gene>
    <name evidence="7" type="ORF">LX64_02475</name>
</gene>